<sequence>MSFCLSAEAALLDDDDDLEQAVREKRDAIAKLLIANLLNFIFLPQNTNWLKQNEPVKILIYRDLLDVA</sequence>
<evidence type="ECO:0000313" key="2">
    <source>
        <dbReference type="Proteomes" id="UP000051074"/>
    </source>
</evidence>
<dbReference type="EMBL" id="AZDU01000015">
    <property type="protein sequence ID" value="KRL02268.1"/>
    <property type="molecule type" value="Genomic_DNA"/>
</dbReference>
<organism evidence="1 2">
    <name type="scientific">Lactobacillus equicursoris DSM 19284 = JCM 14600 = CIP 110162</name>
    <dbReference type="NCBI Taxonomy" id="1293597"/>
    <lineage>
        <taxon>Bacteria</taxon>
        <taxon>Bacillati</taxon>
        <taxon>Bacillota</taxon>
        <taxon>Bacilli</taxon>
        <taxon>Lactobacillales</taxon>
        <taxon>Lactobacillaceae</taxon>
        <taxon>Lactobacillus</taxon>
    </lineage>
</organism>
<name>A0A0R1M2K2_9LACO</name>
<comment type="caution">
    <text evidence="1">The sequence shown here is derived from an EMBL/GenBank/DDBJ whole genome shotgun (WGS) entry which is preliminary data.</text>
</comment>
<dbReference type="PATRIC" id="fig|1293597.4.peg.432"/>
<evidence type="ECO:0000313" key="1">
    <source>
        <dbReference type="EMBL" id="KRL02268.1"/>
    </source>
</evidence>
<accession>A0A0R1M2K2</accession>
<dbReference type="AlphaFoldDB" id="A0A0R1M2K2"/>
<dbReference type="Proteomes" id="UP000051074">
    <property type="component" value="Unassembled WGS sequence"/>
</dbReference>
<keyword evidence="2" id="KW-1185">Reference proteome</keyword>
<protein>
    <submittedName>
        <fullName evidence="1">Uncharacterized protein</fullName>
    </submittedName>
</protein>
<reference evidence="1 2" key="1">
    <citation type="journal article" date="2015" name="Genome Announc.">
        <title>Expanding the biotechnology potential of lactobacilli through comparative genomics of 213 strains and associated genera.</title>
        <authorList>
            <person name="Sun Z."/>
            <person name="Harris H.M."/>
            <person name="McCann A."/>
            <person name="Guo C."/>
            <person name="Argimon S."/>
            <person name="Zhang W."/>
            <person name="Yang X."/>
            <person name="Jeffery I.B."/>
            <person name="Cooney J.C."/>
            <person name="Kagawa T.F."/>
            <person name="Liu W."/>
            <person name="Song Y."/>
            <person name="Salvetti E."/>
            <person name="Wrobel A."/>
            <person name="Rasinkangas P."/>
            <person name="Parkhill J."/>
            <person name="Rea M.C."/>
            <person name="O'Sullivan O."/>
            <person name="Ritari J."/>
            <person name="Douillard F.P."/>
            <person name="Paul Ross R."/>
            <person name="Yang R."/>
            <person name="Briner A.E."/>
            <person name="Felis G.E."/>
            <person name="de Vos W.M."/>
            <person name="Barrangou R."/>
            <person name="Klaenhammer T.R."/>
            <person name="Caufield P.W."/>
            <person name="Cui Y."/>
            <person name="Zhang H."/>
            <person name="O'Toole P.W."/>
        </authorList>
    </citation>
    <scope>NUCLEOTIDE SEQUENCE [LARGE SCALE GENOMIC DNA]</scope>
    <source>
        <strain evidence="1 2">DSM 19284</strain>
    </source>
</reference>
<gene>
    <name evidence="1" type="ORF">FC20_GL000378</name>
</gene>
<proteinExistence type="predicted"/>